<sequence length="86" mass="9368">MDRNLLRVESFTGGCQDEQRGACLRVYILQGRRSSSPEAAIVAAQIASPVCDRLFPRVGSEVSSQAERPAILTILPGNAHCYPRPL</sequence>
<dbReference type="AlphaFoldDB" id="A0AAJ0EPG7"/>
<protein>
    <submittedName>
        <fullName evidence="1">Uncharacterized protein</fullName>
    </submittedName>
</protein>
<feature type="non-terminal residue" evidence="1">
    <location>
        <position position="86"/>
    </location>
</feature>
<evidence type="ECO:0000313" key="2">
    <source>
        <dbReference type="Proteomes" id="UP001224890"/>
    </source>
</evidence>
<dbReference type="GeneID" id="85461175"/>
<keyword evidence="2" id="KW-1185">Reference proteome</keyword>
<dbReference type="Proteomes" id="UP001224890">
    <property type="component" value="Unassembled WGS sequence"/>
</dbReference>
<gene>
    <name evidence="1" type="ORF">BDP55DRAFT_688563</name>
</gene>
<dbReference type="RefSeq" id="XP_060421363.1">
    <property type="nucleotide sequence ID" value="XM_060576649.1"/>
</dbReference>
<accession>A0AAJ0EPG7</accession>
<dbReference type="EMBL" id="JAHMHR010000143">
    <property type="protein sequence ID" value="KAK1656599.1"/>
    <property type="molecule type" value="Genomic_DNA"/>
</dbReference>
<name>A0AAJ0EPG7_9PEZI</name>
<reference evidence="1" key="1">
    <citation type="submission" date="2021-06" db="EMBL/GenBank/DDBJ databases">
        <title>Comparative genomics, transcriptomics and evolutionary studies reveal genomic signatures of adaptation to plant cell wall in hemibiotrophic fungi.</title>
        <authorList>
            <consortium name="DOE Joint Genome Institute"/>
            <person name="Baroncelli R."/>
            <person name="Diaz J.F."/>
            <person name="Benocci T."/>
            <person name="Peng M."/>
            <person name="Battaglia E."/>
            <person name="Haridas S."/>
            <person name="Andreopoulos W."/>
            <person name="Labutti K."/>
            <person name="Pangilinan J."/>
            <person name="Floch G.L."/>
            <person name="Makela M.R."/>
            <person name="Henrissat B."/>
            <person name="Grigoriev I.V."/>
            <person name="Crouch J.A."/>
            <person name="De Vries R.P."/>
            <person name="Sukno S.A."/>
            <person name="Thon M.R."/>
        </authorList>
    </citation>
    <scope>NUCLEOTIDE SEQUENCE</scope>
    <source>
        <strain evidence="1">CBS 193.32</strain>
    </source>
</reference>
<proteinExistence type="predicted"/>
<comment type="caution">
    <text evidence="1">The sequence shown here is derived from an EMBL/GenBank/DDBJ whole genome shotgun (WGS) entry which is preliminary data.</text>
</comment>
<organism evidence="1 2">
    <name type="scientific">Colletotrichum godetiae</name>
    <dbReference type="NCBI Taxonomy" id="1209918"/>
    <lineage>
        <taxon>Eukaryota</taxon>
        <taxon>Fungi</taxon>
        <taxon>Dikarya</taxon>
        <taxon>Ascomycota</taxon>
        <taxon>Pezizomycotina</taxon>
        <taxon>Sordariomycetes</taxon>
        <taxon>Hypocreomycetidae</taxon>
        <taxon>Glomerellales</taxon>
        <taxon>Glomerellaceae</taxon>
        <taxon>Colletotrichum</taxon>
        <taxon>Colletotrichum acutatum species complex</taxon>
    </lineage>
</organism>
<evidence type="ECO:0000313" key="1">
    <source>
        <dbReference type="EMBL" id="KAK1656599.1"/>
    </source>
</evidence>